<feature type="compositionally biased region" description="Basic and acidic residues" evidence="1">
    <location>
        <begin position="215"/>
        <end position="242"/>
    </location>
</feature>
<gene>
    <name evidence="3" type="ORF">THSYN_12200</name>
</gene>
<evidence type="ECO:0000313" key="4">
    <source>
        <dbReference type="Proteomes" id="UP000232638"/>
    </source>
</evidence>
<dbReference type="SUPFAM" id="SSF52980">
    <property type="entry name" value="Restriction endonuclease-like"/>
    <property type="match status" value="1"/>
</dbReference>
<dbReference type="InterPro" id="IPR008538">
    <property type="entry name" value="Uma2"/>
</dbReference>
<reference evidence="3 4" key="1">
    <citation type="submission" date="2017-03" db="EMBL/GenBank/DDBJ databases">
        <title>Complete genome sequence of Candidatus 'Thiodictyon syntrophicum' sp. nov. strain Cad16T, a photolithoautotroph purple sulfur bacterium isolated from an alpine meromictic lake.</title>
        <authorList>
            <person name="Luedin S.M."/>
            <person name="Pothier J.F."/>
            <person name="Danza F."/>
            <person name="Storelli N."/>
            <person name="Wittwer M."/>
            <person name="Tonolla M."/>
        </authorList>
    </citation>
    <scope>NUCLEOTIDE SEQUENCE [LARGE SCALE GENOMIC DNA]</scope>
    <source>
        <strain evidence="3 4">Cad16T</strain>
    </source>
</reference>
<protein>
    <recommendedName>
        <fullName evidence="2">Putative restriction endonuclease domain-containing protein</fullName>
    </recommendedName>
</protein>
<dbReference type="Proteomes" id="UP000232638">
    <property type="component" value="Chromosome"/>
</dbReference>
<accession>A0A2K8U7S5</accession>
<dbReference type="CDD" id="cd06260">
    <property type="entry name" value="DUF820-like"/>
    <property type="match status" value="1"/>
</dbReference>
<organism evidence="3 4">
    <name type="scientific">Candidatus Thiodictyon syntrophicum</name>
    <dbReference type="NCBI Taxonomy" id="1166950"/>
    <lineage>
        <taxon>Bacteria</taxon>
        <taxon>Pseudomonadati</taxon>
        <taxon>Pseudomonadota</taxon>
        <taxon>Gammaproteobacteria</taxon>
        <taxon>Chromatiales</taxon>
        <taxon>Chromatiaceae</taxon>
        <taxon>Thiodictyon</taxon>
    </lineage>
</organism>
<dbReference type="Gene3D" id="3.90.1570.10">
    <property type="entry name" value="tt1808, chain A"/>
    <property type="match status" value="1"/>
</dbReference>
<evidence type="ECO:0000256" key="1">
    <source>
        <dbReference type="SAM" id="MobiDB-lite"/>
    </source>
</evidence>
<dbReference type="PANTHER" id="PTHR33352">
    <property type="entry name" value="SLR1095 PROTEIN"/>
    <property type="match status" value="1"/>
</dbReference>
<dbReference type="Pfam" id="PF05685">
    <property type="entry name" value="Uma2"/>
    <property type="match status" value="1"/>
</dbReference>
<dbReference type="RefSeq" id="WP_216644740.1">
    <property type="nucleotide sequence ID" value="NZ_CP020370.1"/>
</dbReference>
<dbReference type="AlphaFoldDB" id="A0A2K8U7S5"/>
<feature type="region of interest" description="Disordered" evidence="1">
    <location>
        <begin position="213"/>
        <end position="242"/>
    </location>
</feature>
<keyword evidence="4" id="KW-1185">Reference proteome</keyword>
<dbReference type="InterPro" id="IPR012296">
    <property type="entry name" value="Nuclease_put_TT1808"/>
</dbReference>
<dbReference type="KEGG" id="tsy:THSYN_12200"/>
<sequence>MSVPALQMPVLPRLPTEDDLPYEDGIPMESARHFAQLELLIQTLLPWASARGDVAVGGNQFVYFSGEQVRGRHFRGPDIYVVTGVRRRERKSWVVWEEGKGPDVIVELLSESTAAFDKGEKRLVYQDQLRVPAYYWFDPFNPADRAGFVLRGSRYRPIMRDADGNLPVAVLGLKLVLWEGEFDGIAATWLRWADRDGLLPLPVEAASRRAAAAETRAEAEQARAETERTRAQAERERAEHAEQELARLRALLAGPGNSDPRQG</sequence>
<feature type="domain" description="Putative restriction endonuclease" evidence="2">
    <location>
        <begin position="27"/>
        <end position="141"/>
    </location>
</feature>
<evidence type="ECO:0000313" key="3">
    <source>
        <dbReference type="EMBL" id="AUB81646.1"/>
    </source>
</evidence>
<dbReference type="InterPro" id="IPR011335">
    <property type="entry name" value="Restrct_endonuc-II-like"/>
</dbReference>
<evidence type="ECO:0000259" key="2">
    <source>
        <dbReference type="Pfam" id="PF05685"/>
    </source>
</evidence>
<dbReference type="PANTHER" id="PTHR33352:SF3">
    <property type="entry name" value="SLR1612 PROTEIN"/>
    <property type="match status" value="1"/>
</dbReference>
<dbReference type="EMBL" id="CP020370">
    <property type="protein sequence ID" value="AUB81646.1"/>
    <property type="molecule type" value="Genomic_DNA"/>
</dbReference>
<name>A0A2K8U7S5_9GAMM</name>
<proteinExistence type="predicted"/>